<comment type="caution">
    <text evidence="2">The sequence shown here is derived from an EMBL/GenBank/DDBJ whole genome shotgun (WGS) entry which is preliminary data.</text>
</comment>
<proteinExistence type="predicted"/>
<feature type="transmembrane region" description="Helical" evidence="1">
    <location>
        <begin position="7"/>
        <end position="27"/>
    </location>
</feature>
<gene>
    <name evidence="2" type="ORF">CH333_06690</name>
</gene>
<protein>
    <submittedName>
        <fullName evidence="2">Uncharacterized protein</fullName>
    </submittedName>
</protein>
<name>A0A235BRF1_UNCW3</name>
<dbReference type="PROSITE" id="PS51257">
    <property type="entry name" value="PROKAR_LIPOPROTEIN"/>
    <property type="match status" value="1"/>
</dbReference>
<keyword evidence="1" id="KW-0812">Transmembrane</keyword>
<sequence>MKKLLKIVGFAILLWLIPFVVSCFFYSRTGEPLFDIFLIKTIMIVLSSVLGAVLLVIYFKGITRNYPIEGITV</sequence>
<keyword evidence="1" id="KW-1133">Transmembrane helix</keyword>
<feature type="transmembrane region" description="Helical" evidence="1">
    <location>
        <begin position="33"/>
        <end position="59"/>
    </location>
</feature>
<evidence type="ECO:0000313" key="3">
    <source>
        <dbReference type="Proteomes" id="UP000215215"/>
    </source>
</evidence>
<evidence type="ECO:0000256" key="1">
    <source>
        <dbReference type="SAM" id="Phobius"/>
    </source>
</evidence>
<dbReference type="EMBL" id="NOZQ01000146">
    <property type="protein sequence ID" value="OYD15053.1"/>
    <property type="molecule type" value="Genomic_DNA"/>
</dbReference>
<organism evidence="2 3">
    <name type="scientific">candidate division WOR-3 bacterium JGI_Cruoil_03_44_89</name>
    <dbReference type="NCBI Taxonomy" id="1973748"/>
    <lineage>
        <taxon>Bacteria</taxon>
        <taxon>Bacteria division WOR-3</taxon>
    </lineage>
</organism>
<keyword evidence="1" id="KW-0472">Membrane</keyword>
<evidence type="ECO:0000313" key="2">
    <source>
        <dbReference type="EMBL" id="OYD15053.1"/>
    </source>
</evidence>
<reference evidence="2 3" key="1">
    <citation type="submission" date="2017-07" db="EMBL/GenBank/DDBJ databases">
        <title>Recovery of genomes from metagenomes via a dereplication, aggregation, and scoring strategy.</title>
        <authorList>
            <person name="Sieber C.M."/>
            <person name="Probst A.J."/>
            <person name="Sharrar A."/>
            <person name="Thomas B.C."/>
            <person name="Hess M."/>
            <person name="Tringe S.G."/>
            <person name="Banfield J.F."/>
        </authorList>
    </citation>
    <scope>NUCLEOTIDE SEQUENCE [LARGE SCALE GENOMIC DNA]</scope>
    <source>
        <strain evidence="2">JGI_Cruoil_03_44_89</strain>
    </source>
</reference>
<dbReference type="AlphaFoldDB" id="A0A235BRF1"/>
<dbReference type="Proteomes" id="UP000215215">
    <property type="component" value="Unassembled WGS sequence"/>
</dbReference>
<accession>A0A235BRF1</accession>